<feature type="transmembrane region" description="Helical" evidence="6">
    <location>
        <begin position="6"/>
        <end position="25"/>
    </location>
</feature>
<feature type="transmembrane region" description="Helical" evidence="6">
    <location>
        <begin position="32"/>
        <end position="54"/>
    </location>
</feature>
<sequence>MNLPNLLIPLMVIIPITCALFLNLLHERTRTVKAISIVVALALPIIPLLANYGIQYFGGYPPLAQNPTISAGLPALITGTALNIFHPAITYVYGSAQKLMIFILGIVGLFAIFISLYEVKKPSGVYIYLMLMGTASIIAMLLSDDIFNLYVFFEIAALAQVGIVLVSKINNNYETALKYMILGGIASPILLLGIALLLGVTGNVNITDIVYSIKNGLVNPQSPVLLMACSLIIFGWLYGTGLPPFHTIKSAMYSKALPTGAALLQAFSVFSLVALGVIIIRIFSYIPFTHVFILGISLVAMVLGITMAITQTDFKRLIAFLAVGELGYIGVGLGLGTVFGITAGLFQAVNESIITAFLFIGFGTIMYKTKETDMRKLGGMLVATPKSALLVLLAGIALAGVPPFNAFQSKLMLVQASLNSGLPEIAIIMVLMSIVTFMTFMRAFHTIYLRPKPADLEIKNEKIPKITLVAMVAFLVICLVLGLYPQLATNFLQGLAISIA</sequence>
<feature type="transmembrane region" description="Helical" evidence="6">
    <location>
        <begin position="425"/>
        <end position="445"/>
    </location>
</feature>
<gene>
    <name evidence="8" type="primary">ehbF</name>
    <name evidence="8" type="ORF">K8N75_02365</name>
</gene>
<keyword evidence="5 6" id="KW-0472">Membrane</keyword>
<name>A0A8T5UZQ8_9EURY</name>
<evidence type="ECO:0000256" key="6">
    <source>
        <dbReference type="SAM" id="Phobius"/>
    </source>
</evidence>
<comment type="caution">
    <text evidence="8">The sequence shown here is derived from an EMBL/GenBank/DDBJ whole genome shotgun (WGS) entry which is preliminary data.</text>
</comment>
<feature type="transmembrane region" description="Helical" evidence="6">
    <location>
        <begin position="179"/>
        <end position="200"/>
    </location>
</feature>
<feature type="domain" description="NADH:quinone oxidoreductase/Mrp antiporter transmembrane" evidence="7">
    <location>
        <begin position="143"/>
        <end position="435"/>
    </location>
</feature>
<feature type="transmembrane region" description="Helical" evidence="6">
    <location>
        <begin position="289"/>
        <end position="310"/>
    </location>
</feature>
<evidence type="ECO:0000256" key="5">
    <source>
        <dbReference type="ARBA" id="ARBA00023136"/>
    </source>
</evidence>
<feature type="transmembrane region" description="Helical" evidence="6">
    <location>
        <begin position="388"/>
        <end position="405"/>
    </location>
</feature>
<feature type="transmembrane region" description="Helical" evidence="6">
    <location>
        <begin position="124"/>
        <end position="143"/>
    </location>
</feature>
<proteinExistence type="predicted"/>
<dbReference type="AlphaFoldDB" id="A0A8T5UZQ8"/>
<dbReference type="GO" id="GO:0005886">
    <property type="term" value="C:plasma membrane"/>
    <property type="evidence" value="ECO:0007669"/>
    <property type="project" value="UniProtKB-SubCell"/>
</dbReference>
<evidence type="ECO:0000313" key="8">
    <source>
        <dbReference type="EMBL" id="MBZ2164895.1"/>
    </source>
</evidence>
<keyword evidence="2" id="KW-1003">Cell membrane</keyword>
<reference evidence="9" key="1">
    <citation type="journal article" date="2022" name="Microbiol. Resour. Announc.">
        <title>Draft Genome Sequence of a Methanogenic Archaeon from West Spitsbergen Permafrost.</title>
        <authorList>
            <person name="Trubitsyn V."/>
            <person name="Rivkina E."/>
            <person name="Shcherbakova V."/>
        </authorList>
    </citation>
    <scope>NUCLEOTIDE SEQUENCE [LARGE SCALE GENOMIC DNA]</scope>
    <source>
        <strain evidence="9">VT</strain>
    </source>
</reference>
<evidence type="ECO:0000256" key="1">
    <source>
        <dbReference type="ARBA" id="ARBA00004651"/>
    </source>
</evidence>
<dbReference type="PANTHER" id="PTHR42703:SF1">
    <property type="entry name" value="NA(+)_H(+) ANTIPORTER SUBUNIT D1"/>
    <property type="match status" value="1"/>
</dbReference>
<keyword evidence="9" id="KW-1185">Reference proteome</keyword>
<feature type="transmembrane region" description="Helical" evidence="6">
    <location>
        <begin position="317"/>
        <end position="339"/>
    </location>
</feature>
<organism evidence="8 9">
    <name type="scientific">Methanobacterium spitsbergense</name>
    <dbReference type="NCBI Taxonomy" id="2874285"/>
    <lineage>
        <taxon>Archaea</taxon>
        <taxon>Methanobacteriati</taxon>
        <taxon>Methanobacteriota</taxon>
        <taxon>Methanomada group</taxon>
        <taxon>Methanobacteria</taxon>
        <taxon>Methanobacteriales</taxon>
        <taxon>Methanobacteriaceae</taxon>
        <taxon>Methanobacterium</taxon>
    </lineage>
</organism>
<evidence type="ECO:0000256" key="3">
    <source>
        <dbReference type="ARBA" id="ARBA00022692"/>
    </source>
</evidence>
<dbReference type="RefSeq" id="WP_223790547.1">
    <property type="nucleotide sequence ID" value="NZ_JAIOUQ010000003.1"/>
</dbReference>
<accession>A0A8T5UZQ8</accession>
<evidence type="ECO:0000313" key="9">
    <source>
        <dbReference type="Proteomes" id="UP000825933"/>
    </source>
</evidence>
<feature type="transmembrane region" description="Helical" evidence="6">
    <location>
        <begin position="260"/>
        <end position="283"/>
    </location>
</feature>
<dbReference type="EMBL" id="JAIOUQ010000003">
    <property type="protein sequence ID" value="MBZ2164895.1"/>
    <property type="molecule type" value="Genomic_DNA"/>
</dbReference>
<dbReference type="InterPro" id="IPR050586">
    <property type="entry name" value="CPA3_Na-H_Antiporter_D"/>
</dbReference>
<dbReference type="Proteomes" id="UP000825933">
    <property type="component" value="Unassembled WGS sequence"/>
</dbReference>
<evidence type="ECO:0000256" key="4">
    <source>
        <dbReference type="ARBA" id="ARBA00022989"/>
    </source>
</evidence>
<evidence type="ECO:0000256" key="2">
    <source>
        <dbReference type="ARBA" id="ARBA00022475"/>
    </source>
</evidence>
<feature type="transmembrane region" description="Helical" evidence="6">
    <location>
        <begin position="466"/>
        <end position="484"/>
    </location>
</feature>
<protein>
    <submittedName>
        <fullName evidence="8">Energy conserving hydrogenase EhbF</fullName>
    </submittedName>
</protein>
<feature type="transmembrane region" description="Helical" evidence="6">
    <location>
        <begin position="345"/>
        <end position="367"/>
    </location>
</feature>
<feature type="transmembrane region" description="Helical" evidence="6">
    <location>
        <begin position="220"/>
        <end position="239"/>
    </location>
</feature>
<feature type="transmembrane region" description="Helical" evidence="6">
    <location>
        <begin position="99"/>
        <end position="117"/>
    </location>
</feature>
<keyword evidence="3 6" id="KW-0812">Transmembrane</keyword>
<dbReference type="Pfam" id="PF00361">
    <property type="entry name" value="Proton_antipo_M"/>
    <property type="match status" value="1"/>
</dbReference>
<evidence type="ECO:0000259" key="7">
    <source>
        <dbReference type="Pfam" id="PF00361"/>
    </source>
</evidence>
<dbReference type="InterPro" id="IPR001750">
    <property type="entry name" value="ND/Mrp_TM"/>
</dbReference>
<keyword evidence="4 6" id="KW-1133">Transmembrane helix</keyword>
<feature type="transmembrane region" description="Helical" evidence="6">
    <location>
        <begin position="149"/>
        <end position="167"/>
    </location>
</feature>
<dbReference type="NCBIfam" id="NF004920">
    <property type="entry name" value="PRK06277.1"/>
    <property type="match status" value="1"/>
</dbReference>
<dbReference type="PANTHER" id="PTHR42703">
    <property type="entry name" value="NADH DEHYDROGENASE"/>
    <property type="match status" value="1"/>
</dbReference>
<comment type="subcellular location">
    <subcellularLocation>
        <location evidence="1">Cell membrane</location>
        <topology evidence="1">Multi-pass membrane protein</topology>
    </subcellularLocation>
</comment>